<dbReference type="SUPFAM" id="SSF51695">
    <property type="entry name" value="PLC-like phosphodiesterases"/>
    <property type="match status" value="1"/>
</dbReference>
<comment type="caution">
    <text evidence="2">The sequence shown here is derived from an EMBL/GenBank/DDBJ whole genome shotgun (WGS) entry which is preliminary data.</text>
</comment>
<reference evidence="2 3" key="1">
    <citation type="submission" date="2017-12" db="EMBL/GenBank/DDBJ databases">
        <authorList>
            <person name="Hurst M.R.H."/>
        </authorList>
    </citation>
    <scope>NUCLEOTIDE SEQUENCE [LARGE SCALE GENOMIC DNA]</scope>
    <source>
        <strain evidence="2 3">SY-3-19</strain>
    </source>
</reference>
<dbReference type="Pfam" id="PF03009">
    <property type="entry name" value="GDPD"/>
    <property type="match status" value="1"/>
</dbReference>
<dbReference type="GO" id="GO:0006629">
    <property type="term" value="P:lipid metabolic process"/>
    <property type="evidence" value="ECO:0007669"/>
    <property type="project" value="InterPro"/>
</dbReference>
<feature type="domain" description="GP-PDE" evidence="1">
    <location>
        <begin position="73"/>
        <end position="365"/>
    </location>
</feature>
<dbReference type="EMBL" id="PJCH01000005">
    <property type="protein sequence ID" value="PQA88246.1"/>
    <property type="molecule type" value="Genomic_DNA"/>
</dbReference>
<evidence type="ECO:0000259" key="1">
    <source>
        <dbReference type="PROSITE" id="PS51704"/>
    </source>
</evidence>
<protein>
    <recommendedName>
        <fullName evidence="1">GP-PDE domain-containing protein</fullName>
    </recommendedName>
</protein>
<evidence type="ECO:0000313" key="3">
    <source>
        <dbReference type="Proteomes" id="UP000239504"/>
    </source>
</evidence>
<dbReference type="OrthoDB" id="9795622at2"/>
<dbReference type="InterPro" id="IPR017946">
    <property type="entry name" value="PLC-like_Pdiesterase_TIM-brl"/>
</dbReference>
<sequence length="377" mass="42887">MAPNNGRSSKMKELGNKGRSRRRCAGIAAALYIGTCGFPAAAQMIPGNCGATNMPPESIVNAFRNREVYPSFTMICAHRGFWSMAHLPQNSQLAFQEAIDWGLDCVENDIRKTADGQYVIFHDAKMDVMFAKDLSNTPLPSNTQINQYTLSQLKSFFLRDRLLNVTHEKIQTLDEHLDQIKDRIVGDHEFKDQDLMANKEAFKYLIGLLQSKGMLSQSVIKGKLTADDYAWVLNELGLDGSEVTYTPKFFNDPKNTVPYLTSEIDKFRSLGVKAYELVITSDDPQNDNLRAIIPDLDLHHDRYGQFDLFPESGRGRYKAMGDRNEWDGSTPDPLKEKRGDWDWIFGTQDYTFMISDRPCLLAQYLSVMGKRYPFDNQ</sequence>
<dbReference type="AlphaFoldDB" id="A0A2S7K6Z2"/>
<evidence type="ECO:0000313" key="2">
    <source>
        <dbReference type="EMBL" id="PQA88246.1"/>
    </source>
</evidence>
<organism evidence="2 3">
    <name type="scientific">Hyphococcus luteus</name>
    <dbReference type="NCBI Taxonomy" id="2058213"/>
    <lineage>
        <taxon>Bacteria</taxon>
        <taxon>Pseudomonadati</taxon>
        <taxon>Pseudomonadota</taxon>
        <taxon>Alphaproteobacteria</taxon>
        <taxon>Parvularculales</taxon>
        <taxon>Parvularculaceae</taxon>
        <taxon>Hyphococcus</taxon>
    </lineage>
</organism>
<name>A0A2S7K6Z2_9PROT</name>
<dbReference type="PANTHER" id="PTHR46211">
    <property type="entry name" value="GLYCEROPHOSPHORYL DIESTER PHOSPHODIESTERASE"/>
    <property type="match status" value="1"/>
</dbReference>
<dbReference type="CDD" id="cd08566">
    <property type="entry name" value="GDPD_AtGDE_like"/>
    <property type="match status" value="1"/>
</dbReference>
<dbReference type="PROSITE" id="PS51704">
    <property type="entry name" value="GP_PDE"/>
    <property type="match status" value="1"/>
</dbReference>
<dbReference type="Gene3D" id="3.20.20.190">
    <property type="entry name" value="Phosphatidylinositol (PI) phosphodiesterase"/>
    <property type="match status" value="1"/>
</dbReference>
<dbReference type="InterPro" id="IPR030395">
    <property type="entry name" value="GP_PDE_dom"/>
</dbReference>
<accession>A0A2S7K6Z2</accession>
<keyword evidence="3" id="KW-1185">Reference proteome</keyword>
<proteinExistence type="predicted"/>
<dbReference type="Proteomes" id="UP000239504">
    <property type="component" value="Unassembled WGS sequence"/>
</dbReference>
<dbReference type="GO" id="GO:0008081">
    <property type="term" value="F:phosphoric diester hydrolase activity"/>
    <property type="evidence" value="ECO:0007669"/>
    <property type="project" value="InterPro"/>
</dbReference>
<gene>
    <name evidence="2" type="ORF">CW354_08050</name>
</gene>
<dbReference type="PANTHER" id="PTHR46211:SF14">
    <property type="entry name" value="GLYCEROPHOSPHODIESTER PHOSPHODIESTERASE"/>
    <property type="match status" value="1"/>
</dbReference>